<dbReference type="EnsemblMetazoa" id="tetur01g11770.1">
    <property type="protein sequence ID" value="tetur01g11770.1"/>
    <property type="gene ID" value="tetur01g11770"/>
</dbReference>
<sequence>MSETSDNISVCPVVDLDDYQATIDLNIDSK</sequence>
<evidence type="ECO:0000313" key="1">
    <source>
        <dbReference type="EnsemblMetazoa" id="tetur01g11770.1"/>
    </source>
</evidence>
<protein>
    <submittedName>
        <fullName evidence="1">Uncharacterized protein</fullName>
    </submittedName>
</protein>
<organism evidence="1 2">
    <name type="scientific">Tetranychus urticae</name>
    <name type="common">Two-spotted spider mite</name>
    <dbReference type="NCBI Taxonomy" id="32264"/>
    <lineage>
        <taxon>Eukaryota</taxon>
        <taxon>Metazoa</taxon>
        <taxon>Ecdysozoa</taxon>
        <taxon>Arthropoda</taxon>
        <taxon>Chelicerata</taxon>
        <taxon>Arachnida</taxon>
        <taxon>Acari</taxon>
        <taxon>Acariformes</taxon>
        <taxon>Trombidiformes</taxon>
        <taxon>Prostigmata</taxon>
        <taxon>Eleutherengona</taxon>
        <taxon>Raphignathae</taxon>
        <taxon>Tetranychoidea</taxon>
        <taxon>Tetranychidae</taxon>
        <taxon>Tetranychus</taxon>
    </lineage>
</organism>
<dbReference type="AlphaFoldDB" id="T1JSU5"/>
<dbReference type="HOGENOM" id="CLU_3406752_0_0_1"/>
<name>T1JSU5_TETUR</name>
<dbReference type="Proteomes" id="UP000015104">
    <property type="component" value="Unassembled WGS sequence"/>
</dbReference>
<evidence type="ECO:0000313" key="2">
    <source>
        <dbReference type="Proteomes" id="UP000015104"/>
    </source>
</evidence>
<accession>T1JSU5</accession>
<reference evidence="2" key="1">
    <citation type="submission" date="2011-08" db="EMBL/GenBank/DDBJ databases">
        <authorList>
            <person name="Rombauts S."/>
        </authorList>
    </citation>
    <scope>NUCLEOTIDE SEQUENCE</scope>
    <source>
        <strain evidence="2">London</strain>
    </source>
</reference>
<reference evidence="1" key="2">
    <citation type="submission" date="2015-06" db="UniProtKB">
        <authorList>
            <consortium name="EnsemblMetazoa"/>
        </authorList>
    </citation>
    <scope>IDENTIFICATION</scope>
</reference>
<keyword evidence="2" id="KW-1185">Reference proteome</keyword>
<proteinExistence type="predicted"/>
<dbReference type="EMBL" id="CAEY01000468">
    <property type="status" value="NOT_ANNOTATED_CDS"/>
    <property type="molecule type" value="Genomic_DNA"/>
</dbReference>